<accession>A0A6A6T1T6</accession>
<organism evidence="2 3">
    <name type="scientific">Lophiostoma macrostomum CBS 122681</name>
    <dbReference type="NCBI Taxonomy" id="1314788"/>
    <lineage>
        <taxon>Eukaryota</taxon>
        <taxon>Fungi</taxon>
        <taxon>Dikarya</taxon>
        <taxon>Ascomycota</taxon>
        <taxon>Pezizomycotina</taxon>
        <taxon>Dothideomycetes</taxon>
        <taxon>Pleosporomycetidae</taxon>
        <taxon>Pleosporales</taxon>
        <taxon>Lophiostomataceae</taxon>
        <taxon>Lophiostoma</taxon>
    </lineage>
</organism>
<keyword evidence="3" id="KW-1185">Reference proteome</keyword>
<evidence type="ECO:0000256" key="1">
    <source>
        <dbReference type="SAM" id="Phobius"/>
    </source>
</evidence>
<dbReference type="AlphaFoldDB" id="A0A6A6T1T6"/>
<dbReference type="Proteomes" id="UP000799324">
    <property type="component" value="Unassembled WGS sequence"/>
</dbReference>
<reference evidence="2" key="1">
    <citation type="journal article" date="2020" name="Stud. Mycol.">
        <title>101 Dothideomycetes genomes: a test case for predicting lifestyles and emergence of pathogens.</title>
        <authorList>
            <person name="Haridas S."/>
            <person name="Albert R."/>
            <person name="Binder M."/>
            <person name="Bloem J."/>
            <person name="Labutti K."/>
            <person name="Salamov A."/>
            <person name="Andreopoulos B."/>
            <person name="Baker S."/>
            <person name="Barry K."/>
            <person name="Bills G."/>
            <person name="Bluhm B."/>
            <person name="Cannon C."/>
            <person name="Castanera R."/>
            <person name="Culley D."/>
            <person name="Daum C."/>
            <person name="Ezra D."/>
            <person name="Gonzalez J."/>
            <person name="Henrissat B."/>
            <person name="Kuo A."/>
            <person name="Liang C."/>
            <person name="Lipzen A."/>
            <person name="Lutzoni F."/>
            <person name="Magnuson J."/>
            <person name="Mondo S."/>
            <person name="Nolan M."/>
            <person name="Ohm R."/>
            <person name="Pangilinan J."/>
            <person name="Park H.-J."/>
            <person name="Ramirez L."/>
            <person name="Alfaro M."/>
            <person name="Sun H."/>
            <person name="Tritt A."/>
            <person name="Yoshinaga Y."/>
            <person name="Zwiers L.-H."/>
            <person name="Turgeon B."/>
            <person name="Goodwin S."/>
            <person name="Spatafora J."/>
            <person name="Crous P."/>
            <person name="Grigoriev I."/>
        </authorList>
    </citation>
    <scope>NUCLEOTIDE SEQUENCE</scope>
    <source>
        <strain evidence="2">CBS 122681</strain>
    </source>
</reference>
<proteinExistence type="predicted"/>
<feature type="transmembrane region" description="Helical" evidence="1">
    <location>
        <begin position="146"/>
        <end position="173"/>
    </location>
</feature>
<keyword evidence="1" id="KW-0812">Transmembrane</keyword>
<keyword evidence="1" id="KW-1133">Transmembrane helix</keyword>
<sequence length="210" mass="24704">MRRQYRNATSISGAIWHTRYQNLSQLEQPEWQDPDVSASLHMIDMSYLQSEYLDSRYVGMSEYFDAPRRIRDFSSSSLDVEQWKLECRRMFNMRLALLQLHVLGIAQGLGHDLPRARNLLEEHGVDAVGSILFQSNGWKNVKVAELLAFLGLCAWLWLATVMVGDRLLVWWLFKDIIWEGVLKRFLLGCRWTWKRLKEAERQSDFDAINH</sequence>
<dbReference type="OrthoDB" id="3540210at2759"/>
<evidence type="ECO:0000313" key="2">
    <source>
        <dbReference type="EMBL" id="KAF2652818.1"/>
    </source>
</evidence>
<dbReference type="EMBL" id="MU004393">
    <property type="protein sequence ID" value="KAF2652818.1"/>
    <property type="molecule type" value="Genomic_DNA"/>
</dbReference>
<protein>
    <submittedName>
        <fullName evidence="2">Uncharacterized protein</fullName>
    </submittedName>
</protein>
<keyword evidence="1" id="KW-0472">Membrane</keyword>
<evidence type="ECO:0000313" key="3">
    <source>
        <dbReference type="Proteomes" id="UP000799324"/>
    </source>
</evidence>
<gene>
    <name evidence="2" type="ORF">K491DRAFT_30134</name>
</gene>
<name>A0A6A6T1T6_9PLEO</name>